<protein>
    <submittedName>
        <fullName evidence="6">Glycosyltransferase family 2 protein</fullName>
        <ecNumber evidence="6">2.4.-.-</ecNumber>
    </submittedName>
</protein>
<dbReference type="EC" id="2.4.-.-" evidence="6"/>
<evidence type="ECO:0000256" key="4">
    <source>
        <dbReference type="SAM" id="Phobius"/>
    </source>
</evidence>
<proteinExistence type="inferred from homology"/>
<keyword evidence="2 6" id="KW-0328">Glycosyltransferase</keyword>
<feature type="transmembrane region" description="Helical" evidence="4">
    <location>
        <begin position="272"/>
        <end position="291"/>
    </location>
</feature>
<keyword evidence="3 6" id="KW-0808">Transferase</keyword>
<dbReference type="SUPFAM" id="SSF53448">
    <property type="entry name" value="Nucleotide-diphospho-sugar transferases"/>
    <property type="match status" value="1"/>
</dbReference>
<dbReference type="Pfam" id="PF00535">
    <property type="entry name" value="Glycos_transf_2"/>
    <property type="match status" value="1"/>
</dbReference>
<dbReference type="PANTHER" id="PTHR43179:SF12">
    <property type="entry name" value="GALACTOFURANOSYLTRANSFERASE GLFT2"/>
    <property type="match status" value="1"/>
</dbReference>
<keyword evidence="4" id="KW-0812">Transmembrane</keyword>
<comment type="caution">
    <text evidence="6">The sequence shown here is derived from an EMBL/GenBank/DDBJ whole genome shotgun (WGS) entry which is preliminary data.</text>
</comment>
<dbReference type="EMBL" id="JBHUPA010000016">
    <property type="protein sequence ID" value="MFD2964172.1"/>
    <property type="molecule type" value="Genomic_DNA"/>
</dbReference>
<gene>
    <name evidence="6" type="ORF">ACFS6J_20370</name>
</gene>
<dbReference type="Proteomes" id="UP001597560">
    <property type="component" value="Unassembled WGS sequence"/>
</dbReference>
<keyword evidence="7" id="KW-1185">Reference proteome</keyword>
<keyword evidence="4" id="KW-0472">Membrane</keyword>
<comment type="similarity">
    <text evidence="1">Belongs to the glycosyltransferase 2 family.</text>
</comment>
<feature type="transmembrane region" description="Helical" evidence="4">
    <location>
        <begin position="350"/>
        <end position="367"/>
    </location>
</feature>
<dbReference type="InterPro" id="IPR001173">
    <property type="entry name" value="Glyco_trans_2-like"/>
</dbReference>
<evidence type="ECO:0000313" key="7">
    <source>
        <dbReference type="Proteomes" id="UP001597560"/>
    </source>
</evidence>
<name>A0ABW6B5G4_9SPHI</name>
<dbReference type="RefSeq" id="WP_377612318.1">
    <property type="nucleotide sequence ID" value="NZ_JBHUPA010000016.1"/>
</dbReference>
<dbReference type="Gene3D" id="3.90.550.10">
    <property type="entry name" value="Spore Coat Polysaccharide Biosynthesis Protein SpsA, Chain A"/>
    <property type="match status" value="1"/>
</dbReference>
<dbReference type="GO" id="GO:0016757">
    <property type="term" value="F:glycosyltransferase activity"/>
    <property type="evidence" value="ECO:0007669"/>
    <property type="project" value="UniProtKB-KW"/>
</dbReference>
<dbReference type="InterPro" id="IPR029044">
    <property type="entry name" value="Nucleotide-diphossugar_trans"/>
</dbReference>
<organism evidence="6 7">
    <name type="scientific">Olivibacter jilunii</name>
    <dbReference type="NCBI Taxonomy" id="985016"/>
    <lineage>
        <taxon>Bacteria</taxon>
        <taxon>Pseudomonadati</taxon>
        <taxon>Bacteroidota</taxon>
        <taxon>Sphingobacteriia</taxon>
        <taxon>Sphingobacteriales</taxon>
        <taxon>Sphingobacteriaceae</taxon>
        <taxon>Olivibacter</taxon>
    </lineage>
</organism>
<evidence type="ECO:0000256" key="3">
    <source>
        <dbReference type="ARBA" id="ARBA00022679"/>
    </source>
</evidence>
<feature type="domain" description="Glycosyltransferase 2-like" evidence="5">
    <location>
        <begin position="7"/>
        <end position="112"/>
    </location>
</feature>
<sequence>MLKSIDVIVPSFRVQKEYILPIIQLIRPEGVTVRFYIIVDNPAISINEELLQAVDNNEVYLIINEKNLGASLTRNKGIDSGSGDWILFLDDDIKIEPNLLCIYQDAINRNPEEIGFIGLVSLPPADSAFTKATMASGSADIFSIASVKDSYTWGATANIAIKREALGPIRFNEAYPKGGGGEDVDFFLRFRARNNFKNLKTLAEAQVWHPWWNNGEPNFKRSYRYGNGAAFLMHLHPQYTRYDFPTTPESLFFLLIGLAVSGLFFPEYLDTIGIAIPGVILIEAIASYFYLRRSYRKPSIAMIYYSATMKIYYDSGVLFKNLSQGFWTGLFRHFNYSGIRKKNHFIQFNRYKLVKLILFVVLVICLIW</sequence>
<evidence type="ECO:0000259" key="5">
    <source>
        <dbReference type="Pfam" id="PF00535"/>
    </source>
</evidence>
<evidence type="ECO:0000256" key="1">
    <source>
        <dbReference type="ARBA" id="ARBA00006739"/>
    </source>
</evidence>
<dbReference type="PANTHER" id="PTHR43179">
    <property type="entry name" value="RHAMNOSYLTRANSFERASE WBBL"/>
    <property type="match status" value="1"/>
</dbReference>
<evidence type="ECO:0000313" key="6">
    <source>
        <dbReference type="EMBL" id="MFD2964172.1"/>
    </source>
</evidence>
<feature type="transmembrane region" description="Helical" evidence="4">
    <location>
        <begin position="250"/>
        <end position="266"/>
    </location>
</feature>
<evidence type="ECO:0000256" key="2">
    <source>
        <dbReference type="ARBA" id="ARBA00022676"/>
    </source>
</evidence>
<reference evidence="7" key="1">
    <citation type="journal article" date="2019" name="Int. J. Syst. Evol. Microbiol.">
        <title>The Global Catalogue of Microorganisms (GCM) 10K type strain sequencing project: providing services to taxonomists for standard genome sequencing and annotation.</title>
        <authorList>
            <consortium name="The Broad Institute Genomics Platform"/>
            <consortium name="The Broad Institute Genome Sequencing Center for Infectious Disease"/>
            <person name="Wu L."/>
            <person name="Ma J."/>
        </authorList>
    </citation>
    <scope>NUCLEOTIDE SEQUENCE [LARGE SCALE GENOMIC DNA]</scope>
    <source>
        <strain evidence="7">KCTC 23098</strain>
    </source>
</reference>
<keyword evidence="4" id="KW-1133">Transmembrane helix</keyword>
<accession>A0ABW6B5G4</accession>